<dbReference type="InterPro" id="IPR027417">
    <property type="entry name" value="P-loop_NTPase"/>
</dbReference>
<keyword evidence="1" id="KW-0547">Nucleotide-binding</keyword>
<dbReference type="PANTHER" id="PTHR19229:SF209">
    <property type="entry name" value="ATP-BINDING CASSETTE SUB-FAMILY A MEMBER 5 ISOFORM X1"/>
    <property type="match status" value="1"/>
</dbReference>
<dbReference type="Pfam" id="PF00005">
    <property type="entry name" value="ABC_tran"/>
    <property type="match status" value="1"/>
</dbReference>
<gene>
    <name evidence="5" type="primary">LOC106819017</name>
</gene>
<reference evidence="5" key="1">
    <citation type="submission" date="2025-08" db="UniProtKB">
        <authorList>
            <consortium name="RefSeq"/>
        </authorList>
    </citation>
    <scope>IDENTIFICATION</scope>
</reference>
<keyword evidence="4" id="KW-1185">Reference proteome</keyword>
<dbReference type="PANTHER" id="PTHR19229">
    <property type="entry name" value="ATP-BINDING CASSETTE TRANSPORTER SUBFAMILY A ABCA"/>
    <property type="match status" value="1"/>
</dbReference>
<evidence type="ECO:0000313" key="4">
    <source>
        <dbReference type="Proteomes" id="UP000695022"/>
    </source>
</evidence>
<evidence type="ECO:0000256" key="2">
    <source>
        <dbReference type="ARBA" id="ARBA00022840"/>
    </source>
</evidence>
<dbReference type="SMART" id="SM00382">
    <property type="entry name" value="AAA"/>
    <property type="match status" value="1"/>
</dbReference>
<evidence type="ECO:0000259" key="3">
    <source>
        <dbReference type="PROSITE" id="PS50893"/>
    </source>
</evidence>
<dbReference type="InterPro" id="IPR003439">
    <property type="entry name" value="ABC_transporter-like_ATP-bd"/>
</dbReference>
<dbReference type="PROSITE" id="PS50893">
    <property type="entry name" value="ABC_TRANSPORTER_2"/>
    <property type="match status" value="1"/>
</dbReference>
<dbReference type="CDD" id="cd03263">
    <property type="entry name" value="ABC_subfamily_A"/>
    <property type="match status" value="1"/>
</dbReference>
<name>A0ABM1F3Z1_PRICU</name>
<dbReference type="InterPro" id="IPR003593">
    <property type="entry name" value="AAA+_ATPase"/>
</dbReference>
<proteinExistence type="predicted"/>
<accession>A0ABM1F3Z1</accession>
<dbReference type="RefSeq" id="XP_014679162.1">
    <property type="nucleotide sequence ID" value="XM_014823676.1"/>
</dbReference>
<dbReference type="SUPFAM" id="SSF52540">
    <property type="entry name" value="P-loop containing nucleoside triphosphate hydrolases"/>
    <property type="match status" value="1"/>
</dbReference>
<organism evidence="4 5">
    <name type="scientific">Priapulus caudatus</name>
    <name type="common">Priapulid worm</name>
    <dbReference type="NCBI Taxonomy" id="37621"/>
    <lineage>
        <taxon>Eukaryota</taxon>
        <taxon>Metazoa</taxon>
        <taxon>Ecdysozoa</taxon>
        <taxon>Scalidophora</taxon>
        <taxon>Priapulida</taxon>
        <taxon>Priapulimorpha</taxon>
        <taxon>Priapulimorphida</taxon>
        <taxon>Priapulidae</taxon>
        <taxon>Priapulus</taxon>
    </lineage>
</organism>
<keyword evidence="2" id="KW-0067">ATP-binding</keyword>
<dbReference type="InterPro" id="IPR026082">
    <property type="entry name" value="ABCA"/>
</dbReference>
<dbReference type="GeneID" id="106819017"/>
<dbReference type="Gene3D" id="3.40.50.300">
    <property type="entry name" value="P-loop containing nucleotide triphosphate hydrolases"/>
    <property type="match status" value="1"/>
</dbReference>
<feature type="domain" description="ABC transporter" evidence="3">
    <location>
        <begin position="126"/>
        <end position="366"/>
    </location>
</feature>
<protein>
    <submittedName>
        <fullName evidence="5">ATP-binding cassette sub-family A member 5-like</fullName>
    </submittedName>
</protein>
<dbReference type="Proteomes" id="UP000695022">
    <property type="component" value="Unplaced"/>
</dbReference>
<sequence>AIYLPYIAVSIMDMVGASEAARIVHIVCIIIDPMYTLIGGLYYVSKSTVHLFALTLLLRVLVIRNTGGSISDALRLGTSKRQIRLPKSCLPPRENEDEDVKEERERVARLASDTTEQYAHTPQPVVMVQNMQKAFSTGGLFEKGNEIKVVVRNLSLAVETGEVLGLLGPNGAGKTTTLSVITSETAPTAGTVTVGGYNVVSCMSEAYEAMGYCPQHDAIWPNITLREHLICYAAMRGIQPTQITHTTNYLMDALQIREHENKRSDVLSGGTKRKLSFAISMLGAPQVVLLDEPSTGMDPQSKRFLWDTISASFTGDRGAILTTHSMEEADALCSRVGIMVAGELRCLGTTQHLKNKYGGGYNLEVKAAWSSADPDHHVRMEQLNRYVMSLFIAAARTECFGERATYHIPQSDIGSLATVFRSLEEGKQKAGIMEYTLSQSTLEQVFIQFAKKQEEADDTEPTIKEDSSSVAWLKKWC</sequence>
<evidence type="ECO:0000313" key="5">
    <source>
        <dbReference type="RefSeq" id="XP_014679162.1"/>
    </source>
</evidence>
<evidence type="ECO:0000256" key="1">
    <source>
        <dbReference type="ARBA" id="ARBA00022741"/>
    </source>
</evidence>
<feature type="non-terminal residue" evidence="5">
    <location>
        <position position="1"/>
    </location>
</feature>